<accession>A0A4P9XCR7</accession>
<dbReference type="PANTHER" id="PTHR18895">
    <property type="entry name" value="HEMK METHYLTRANSFERASE"/>
    <property type="match status" value="1"/>
</dbReference>
<dbReference type="CDD" id="cd02440">
    <property type="entry name" value="AdoMet_MTases"/>
    <property type="match status" value="1"/>
</dbReference>
<dbReference type="InterPro" id="IPR050320">
    <property type="entry name" value="N5-glutamine_MTase"/>
</dbReference>
<dbReference type="Gene3D" id="3.40.50.150">
    <property type="entry name" value="Vaccinia Virus protein VP39"/>
    <property type="match status" value="1"/>
</dbReference>
<protein>
    <recommendedName>
        <fullName evidence="1">Methyltransferase domain-containing protein</fullName>
    </recommendedName>
</protein>
<dbReference type="SUPFAM" id="SSF53335">
    <property type="entry name" value="S-adenosyl-L-methionine-dependent methyltransferases"/>
    <property type="match status" value="1"/>
</dbReference>
<feature type="domain" description="Methyltransferase" evidence="1">
    <location>
        <begin position="157"/>
        <end position="221"/>
    </location>
</feature>
<evidence type="ECO:0000313" key="2">
    <source>
        <dbReference type="EMBL" id="RKP02941.1"/>
    </source>
</evidence>
<dbReference type="STRING" id="1555241.A0A4P9XCR7"/>
<evidence type="ECO:0000259" key="1">
    <source>
        <dbReference type="Pfam" id="PF13847"/>
    </source>
</evidence>
<dbReference type="GO" id="GO:0003676">
    <property type="term" value="F:nucleic acid binding"/>
    <property type="evidence" value="ECO:0007669"/>
    <property type="project" value="InterPro"/>
</dbReference>
<dbReference type="InterPro" id="IPR025714">
    <property type="entry name" value="Methyltranfer_dom"/>
</dbReference>
<reference evidence="3" key="1">
    <citation type="journal article" date="2018" name="Nat. Microbiol.">
        <title>Leveraging single-cell genomics to expand the fungal tree of life.</title>
        <authorList>
            <person name="Ahrendt S.R."/>
            <person name="Quandt C.A."/>
            <person name="Ciobanu D."/>
            <person name="Clum A."/>
            <person name="Salamov A."/>
            <person name="Andreopoulos B."/>
            <person name="Cheng J.F."/>
            <person name="Woyke T."/>
            <person name="Pelin A."/>
            <person name="Henrissat B."/>
            <person name="Reynolds N.K."/>
            <person name="Benny G.L."/>
            <person name="Smith M.E."/>
            <person name="James T.Y."/>
            <person name="Grigoriev I.V."/>
        </authorList>
    </citation>
    <scope>NUCLEOTIDE SEQUENCE [LARGE SCALE GENOMIC DNA]</scope>
    <source>
        <strain evidence="3">ATCC 52028</strain>
    </source>
</reference>
<dbReference type="InterPro" id="IPR002052">
    <property type="entry name" value="DNA_methylase_N6_adenine_CS"/>
</dbReference>
<proteinExistence type="predicted"/>
<dbReference type="OrthoDB" id="269872at2759"/>
<dbReference type="PROSITE" id="PS00092">
    <property type="entry name" value="N6_MTASE"/>
    <property type="match status" value="1"/>
</dbReference>
<dbReference type="InterPro" id="IPR029063">
    <property type="entry name" value="SAM-dependent_MTases_sf"/>
</dbReference>
<dbReference type="AlphaFoldDB" id="A0A4P9XCR7"/>
<organism evidence="2 3">
    <name type="scientific">Caulochytrium protostelioides</name>
    <dbReference type="NCBI Taxonomy" id="1555241"/>
    <lineage>
        <taxon>Eukaryota</taxon>
        <taxon>Fungi</taxon>
        <taxon>Fungi incertae sedis</taxon>
        <taxon>Chytridiomycota</taxon>
        <taxon>Chytridiomycota incertae sedis</taxon>
        <taxon>Chytridiomycetes</taxon>
        <taxon>Caulochytriales</taxon>
        <taxon>Caulochytriaceae</taxon>
        <taxon>Caulochytrium</taxon>
    </lineage>
</organism>
<dbReference type="Proteomes" id="UP000274922">
    <property type="component" value="Unassembled WGS sequence"/>
</dbReference>
<keyword evidence="3" id="KW-1185">Reference proteome</keyword>
<dbReference type="GO" id="GO:0032259">
    <property type="term" value="P:methylation"/>
    <property type="evidence" value="ECO:0007669"/>
    <property type="project" value="InterPro"/>
</dbReference>
<dbReference type="GO" id="GO:0008168">
    <property type="term" value="F:methyltransferase activity"/>
    <property type="evidence" value="ECO:0007669"/>
    <property type="project" value="InterPro"/>
</dbReference>
<dbReference type="EMBL" id="ML014132">
    <property type="protein sequence ID" value="RKP02941.1"/>
    <property type="molecule type" value="Genomic_DNA"/>
</dbReference>
<dbReference type="GO" id="GO:0005739">
    <property type="term" value="C:mitochondrion"/>
    <property type="evidence" value="ECO:0007669"/>
    <property type="project" value="TreeGrafter"/>
</dbReference>
<dbReference type="PANTHER" id="PTHR18895:SF74">
    <property type="entry name" value="MTRF1L RELEASE FACTOR GLUTAMINE METHYLTRANSFERASE"/>
    <property type="match status" value="1"/>
</dbReference>
<evidence type="ECO:0000313" key="3">
    <source>
        <dbReference type="Proteomes" id="UP000274922"/>
    </source>
</evidence>
<gene>
    <name evidence="2" type="ORF">CXG81DRAFT_24438</name>
</gene>
<name>A0A4P9XCR7_9FUNG</name>
<sequence>MRRWPFWQSALPRLLPLLDPDPTHARRMVRWLLEAICSRDVLPRYPRAPPRAPGIPAVALAPAGFDDAADAAAVAAAIGRAATPHQQQRLLRGLEAMAFHAKPLPYVTREETFCGLALRCRPPILIPRWETAWAVATLADAWASYLAAAAAPPEPVALLDLCSGSGCMALGMAQSLQSHGVAVAGAVGIDRDPAAVRLARVNARRAGLSQRVQFELGDIRAAAAMAATLRAARPTIVVANPPYISRTAWASLAPSVRDWEAEHALVGADDVWGDQLPQAVVDAVLAHVAARRASDAMHCPPRFLMEISDRTQAERLVAYMNAQLAQQAYTGRIRPCIWTDPAGEGRCVVF</sequence>
<dbReference type="Pfam" id="PF13847">
    <property type="entry name" value="Methyltransf_31"/>
    <property type="match status" value="1"/>
</dbReference>